<dbReference type="Pfam" id="PF13947">
    <property type="entry name" value="GUB_WAK_bind"/>
    <property type="match status" value="1"/>
</dbReference>
<dbReference type="PANTHER" id="PTHR33138">
    <property type="entry name" value="OS01G0690200 PROTEIN"/>
    <property type="match status" value="1"/>
</dbReference>
<dbReference type="GO" id="GO:0004674">
    <property type="term" value="F:protein serine/threonine kinase activity"/>
    <property type="evidence" value="ECO:0007669"/>
    <property type="project" value="UniProtKB-EC"/>
</dbReference>
<dbReference type="Proteomes" id="UP001408789">
    <property type="component" value="Unassembled WGS sequence"/>
</dbReference>
<gene>
    <name evidence="10" type="ORF">SSX86_025285</name>
</gene>
<comment type="catalytic activity">
    <reaction evidence="5">
        <text>L-threonyl-[protein] + ATP = O-phospho-L-threonyl-[protein] + ADP + H(+)</text>
        <dbReference type="Rhea" id="RHEA:46608"/>
        <dbReference type="Rhea" id="RHEA-COMP:11060"/>
        <dbReference type="Rhea" id="RHEA-COMP:11605"/>
        <dbReference type="ChEBI" id="CHEBI:15378"/>
        <dbReference type="ChEBI" id="CHEBI:30013"/>
        <dbReference type="ChEBI" id="CHEBI:30616"/>
        <dbReference type="ChEBI" id="CHEBI:61977"/>
        <dbReference type="ChEBI" id="CHEBI:456216"/>
        <dbReference type="EC" id="2.7.11.1"/>
    </reaction>
</comment>
<evidence type="ECO:0000259" key="9">
    <source>
        <dbReference type="Pfam" id="PF14380"/>
    </source>
</evidence>
<dbReference type="InterPro" id="IPR025287">
    <property type="entry name" value="WAK_GUB"/>
</dbReference>
<keyword evidence="4" id="KW-0325">Glycoprotein</keyword>
<evidence type="ECO:0000313" key="10">
    <source>
        <dbReference type="EMBL" id="KAK9054207.1"/>
    </source>
</evidence>
<keyword evidence="3 7" id="KW-0732">Signal</keyword>
<evidence type="ECO:0000259" key="8">
    <source>
        <dbReference type="Pfam" id="PF13947"/>
    </source>
</evidence>
<dbReference type="GO" id="GO:0030247">
    <property type="term" value="F:polysaccharide binding"/>
    <property type="evidence" value="ECO:0007669"/>
    <property type="project" value="InterPro"/>
</dbReference>
<dbReference type="EMBL" id="JBCNJP010000025">
    <property type="protein sequence ID" value="KAK9054207.1"/>
    <property type="molecule type" value="Genomic_DNA"/>
</dbReference>
<feature type="signal peptide" evidence="7">
    <location>
        <begin position="1"/>
        <end position="24"/>
    </location>
</feature>
<evidence type="ECO:0000256" key="6">
    <source>
        <dbReference type="ARBA" id="ARBA00048679"/>
    </source>
</evidence>
<feature type="chain" id="PRO_5042977394" description="non-specific serine/threonine protein kinase" evidence="7">
    <location>
        <begin position="25"/>
        <end position="265"/>
    </location>
</feature>
<dbReference type="GO" id="GO:0016020">
    <property type="term" value="C:membrane"/>
    <property type="evidence" value="ECO:0007669"/>
    <property type="project" value="UniProtKB-SubCell"/>
</dbReference>
<feature type="domain" description="Wall-associated receptor kinase galacturonan-binding" evidence="8">
    <location>
        <begin position="33"/>
        <end position="96"/>
    </location>
</feature>
<feature type="domain" description="Wall-associated receptor kinase C-terminal" evidence="9">
    <location>
        <begin position="155"/>
        <end position="250"/>
    </location>
</feature>
<name>A0AAP0GMT9_9ASTR</name>
<dbReference type="EC" id="2.7.11.1" evidence="2"/>
<proteinExistence type="predicted"/>
<evidence type="ECO:0000256" key="2">
    <source>
        <dbReference type="ARBA" id="ARBA00012513"/>
    </source>
</evidence>
<comment type="subcellular location">
    <subcellularLocation>
        <location evidence="1">Membrane</location>
        <topology evidence="1">Single-pass membrane protein</topology>
    </subcellularLocation>
</comment>
<dbReference type="InterPro" id="IPR032872">
    <property type="entry name" value="WAK_assoc_C"/>
</dbReference>
<organism evidence="10 11">
    <name type="scientific">Deinandra increscens subsp. villosa</name>
    <dbReference type="NCBI Taxonomy" id="3103831"/>
    <lineage>
        <taxon>Eukaryota</taxon>
        <taxon>Viridiplantae</taxon>
        <taxon>Streptophyta</taxon>
        <taxon>Embryophyta</taxon>
        <taxon>Tracheophyta</taxon>
        <taxon>Spermatophyta</taxon>
        <taxon>Magnoliopsida</taxon>
        <taxon>eudicotyledons</taxon>
        <taxon>Gunneridae</taxon>
        <taxon>Pentapetalae</taxon>
        <taxon>asterids</taxon>
        <taxon>campanulids</taxon>
        <taxon>Asterales</taxon>
        <taxon>Asteraceae</taxon>
        <taxon>Asteroideae</taxon>
        <taxon>Heliantheae alliance</taxon>
        <taxon>Madieae</taxon>
        <taxon>Madiinae</taxon>
        <taxon>Deinandra</taxon>
    </lineage>
</organism>
<dbReference type="AlphaFoldDB" id="A0AAP0GMT9"/>
<keyword evidence="11" id="KW-1185">Reference proteome</keyword>
<dbReference type="PANTHER" id="PTHR33138:SF72">
    <property type="entry name" value="WALL-ASSOCIATED RECEPTOR KINASE CARBOXY-TERMINAL PROTEIN"/>
    <property type="match status" value="1"/>
</dbReference>
<comment type="catalytic activity">
    <reaction evidence="6">
        <text>L-seryl-[protein] + ATP = O-phospho-L-seryl-[protein] + ADP + H(+)</text>
        <dbReference type="Rhea" id="RHEA:17989"/>
        <dbReference type="Rhea" id="RHEA-COMP:9863"/>
        <dbReference type="Rhea" id="RHEA-COMP:11604"/>
        <dbReference type="ChEBI" id="CHEBI:15378"/>
        <dbReference type="ChEBI" id="CHEBI:29999"/>
        <dbReference type="ChEBI" id="CHEBI:30616"/>
        <dbReference type="ChEBI" id="CHEBI:83421"/>
        <dbReference type="ChEBI" id="CHEBI:456216"/>
        <dbReference type="EC" id="2.7.11.1"/>
    </reaction>
</comment>
<evidence type="ECO:0000256" key="4">
    <source>
        <dbReference type="ARBA" id="ARBA00023180"/>
    </source>
</evidence>
<comment type="caution">
    <text evidence="10">The sequence shown here is derived from an EMBL/GenBank/DDBJ whole genome shotgun (WGS) entry which is preliminary data.</text>
</comment>
<evidence type="ECO:0000256" key="5">
    <source>
        <dbReference type="ARBA" id="ARBA00047899"/>
    </source>
</evidence>
<reference evidence="10 11" key="1">
    <citation type="submission" date="2024-04" db="EMBL/GenBank/DDBJ databases">
        <title>The reference genome of an endangered Asteraceae, Deinandra increscens subsp. villosa, native to the Central Coast of California.</title>
        <authorList>
            <person name="Guilliams M."/>
            <person name="Hasenstab-Lehman K."/>
            <person name="Meyer R."/>
            <person name="Mcevoy S."/>
        </authorList>
    </citation>
    <scope>NUCLEOTIDE SEQUENCE [LARGE SCALE GENOMIC DNA]</scope>
    <source>
        <tissue evidence="10">Leaf</tissue>
    </source>
</reference>
<evidence type="ECO:0000313" key="11">
    <source>
        <dbReference type="Proteomes" id="UP001408789"/>
    </source>
</evidence>
<evidence type="ECO:0000256" key="3">
    <source>
        <dbReference type="ARBA" id="ARBA00022729"/>
    </source>
</evidence>
<accession>A0AAP0GMT9</accession>
<dbReference type="Pfam" id="PF14380">
    <property type="entry name" value="WAK_assoc"/>
    <property type="match status" value="1"/>
</dbReference>
<sequence>MNPHLLIAITVVLATLIHFPALRCQEPRPYDICRESIECGDIDFEYPFWGLTRPVYCGHPDFQLTCQSDVPVLALGPVNYRVLDTDLTTHTITIARNDLWSNICPQYLHNTTYNSTLFDGNNFGQENVSLYYGCQDNIPSLPVMWPLAETFRFDCDVNGTGRTDSYFYRTSLVVQNIANVLVKCDNHITVPVDGSYANIGSENDLRSGLQAGFKLRWMANNDECDRCVRADGQCGSNSTLPELFACYHSEGGKWFSYLGLIHLWV</sequence>
<protein>
    <recommendedName>
        <fullName evidence="2">non-specific serine/threonine protein kinase</fullName>
        <ecNumber evidence="2">2.7.11.1</ecNumber>
    </recommendedName>
</protein>
<evidence type="ECO:0000256" key="7">
    <source>
        <dbReference type="SAM" id="SignalP"/>
    </source>
</evidence>
<evidence type="ECO:0000256" key="1">
    <source>
        <dbReference type="ARBA" id="ARBA00004167"/>
    </source>
</evidence>